<dbReference type="PANTHER" id="PTHR42799:SF2">
    <property type="entry name" value="MITOCHONDRIAL PEPTIDE METHIONINE SULFOXIDE REDUCTASE"/>
    <property type="match status" value="1"/>
</dbReference>
<evidence type="ECO:0000256" key="3">
    <source>
        <dbReference type="ARBA" id="ARBA00048782"/>
    </source>
</evidence>
<dbReference type="InterPro" id="IPR002569">
    <property type="entry name" value="Met_Sox_Rdtase_MsrA_dom"/>
</dbReference>
<reference evidence="6" key="1">
    <citation type="journal article" date="2022" name="Int. J. Syst. Evol. Microbiol.">
        <title>Granulimonas faecalis gen. nov., sp. nov., and Leptogranulimonas caecicola gen. nov., sp. nov., novel lactate-producing Atopobiaceae bacteria isolated from mouse intestines, and an emended description of the family Atopobiaceae.</title>
        <authorList>
            <person name="Morinaga K."/>
            <person name="Kusada H."/>
            <person name="Sakamoto S."/>
            <person name="Murakami T."/>
            <person name="Toyoda A."/>
            <person name="Mori H."/>
            <person name="Meng X.Y."/>
            <person name="Takashino M."/>
            <person name="Murotomi K."/>
            <person name="Tamaki H."/>
        </authorList>
    </citation>
    <scope>NUCLEOTIDE SEQUENCE</scope>
    <source>
        <strain evidence="6">OPF53</strain>
    </source>
</reference>
<dbReference type="SUPFAM" id="SSF55068">
    <property type="entry name" value="Peptide methionine sulfoxide reductase"/>
    <property type="match status" value="1"/>
</dbReference>
<dbReference type="PANTHER" id="PTHR42799">
    <property type="entry name" value="MITOCHONDRIAL PEPTIDE METHIONINE SULFOXIDE REDUCTASE"/>
    <property type="match status" value="1"/>
</dbReference>
<proteinExistence type="inferred from homology"/>
<dbReference type="EMBL" id="BQKC01000001">
    <property type="protein sequence ID" value="GJM55185.1"/>
    <property type="molecule type" value="Genomic_DNA"/>
</dbReference>
<dbReference type="GO" id="GO:0008113">
    <property type="term" value="F:peptide-methionine (S)-S-oxide reductase activity"/>
    <property type="evidence" value="ECO:0007669"/>
    <property type="project" value="UniProtKB-UniRule"/>
</dbReference>
<comment type="similarity">
    <text evidence="4">Belongs to the MsrA Met sulfoxide reductase family.</text>
</comment>
<dbReference type="Proteomes" id="UP001055025">
    <property type="component" value="Unassembled WGS sequence"/>
</dbReference>
<evidence type="ECO:0000313" key="7">
    <source>
        <dbReference type="Proteomes" id="UP001055025"/>
    </source>
</evidence>
<comment type="caution">
    <text evidence="6">The sequence shown here is derived from an EMBL/GenBank/DDBJ whole genome shotgun (WGS) entry which is preliminary data.</text>
</comment>
<name>A0AAV5B403_9ACTN</name>
<accession>A0AAV5B403</accession>
<comment type="catalytic activity">
    <reaction evidence="2 4">
        <text>L-methionyl-[protein] + [thioredoxin]-disulfide + H2O = L-methionyl-(S)-S-oxide-[protein] + [thioredoxin]-dithiol</text>
        <dbReference type="Rhea" id="RHEA:14217"/>
        <dbReference type="Rhea" id="RHEA-COMP:10698"/>
        <dbReference type="Rhea" id="RHEA-COMP:10700"/>
        <dbReference type="Rhea" id="RHEA-COMP:12313"/>
        <dbReference type="Rhea" id="RHEA-COMP:12315"/>
        <dbReference type="ChEBI" id="CHEBI:15377"/>
        <dbReference type="ChEBI" id="CHEBI:16044"/>
        <dbReference type="ChEBI" id="CHEBI:29950"/>
        <dbReference type="ChEBI" id="CHEBI:44120"/>
        <dbReference type="ChEBI" id="CHEBI:50058"/>
        <dbReference type="EC" id="1.8.4.11"/>
    </reaction>
</comment>
<sequence>MDRTLYLCGGCFWGIEHLMEGMAGVTSTVVGYANGDRPEDAVYERVCAGGTGFRECVSCTFRGGGDVARSLLFSFFSVIDPTARNRQGNDVGEQYQAGVFWEPGDGATEREVLAVAGAVARRHPGFAVELGPVESFYPAEGYHQRYLYRNPGGYCHMAPGLIRALQDGTVDPAEGYRLP</sequence>
<gene>
    <name evidence="4" type="primary">msrA</name>
    <name evidence="6" type="ORF">ATOP_08400</name>
</gene>
<dbReference type="EC" id="1.8.4.11" evidence="4"/>
<comment type="function">
    <text evidence="4">Has an important function as a repair enzyme for proteins that have been inactivated by oxidation. Catalyzes the reversible oxidation-reduction of methionine sulfoxide in proteins to methionine.</text>
</comment>
<dbReference type="HAMAP" id="MF_01401">
    <property type="entry name" value="MsrA"/>
    <property type="match status" value="1"/>
</dbReference>
<dbReference type="NCBIfam" id="TIGR00401">
    <property type="entry name" value="msrA"/>
    <property type="match status" value="1"/>
</dbReference>
<dbReference type="Pfam" id="PF01625">
    <property type="entry name" value="PMSR"/>
    <property type="match status" value="1"/>
</dbReference>
<dbReference type="GO" id="GO:0005737">
    <property type="term" value="C:cytoplasm"/>
    <property type="evidence" value="ECO:0007669"/>
    <property type="project" value="TreeGrafter"/>
</dbReference>
<comment type="catalytic activity">
    <reaction evidence="3 4">
        <text>[thioredoxin]-disulfide + L-methionine + H2O = L-methionine (S)-S-oxide + [thioredoxin]-dithiol</text>
        <dbReference type="Rhea" id="RHEA:19993"/>
        <dbReference type="Rhea" id="RHEA-COMP:10698"/>
        <dbReference type="Rhea" id="RHEA-COMP:10700"/>
        <dbReference type="ChEBI" id="CHEBI:15377"/>
        <dbReference type="ChEBI" id="CHEBI:29950"/>
        <dbReference type="ChEBI" id="CHEBI:50058"/>
        <dbReference type="ChEBI" id="CHEBI:57844"/>
        <dbReference type="ChEBI" id="CHEBI:58772"/>
        <dbReference type="EC" id="1.8.4.11"/>
    </reaction>
</comment>
<feature type="domain" description="Peptide methionine sulphoxide reductase MsrA" evidence="5">
    <location>
        <begin position="5"/>
        <end position="156"/>
    </location>
</feature>
<evidence type="ECO:0000313" key="6">
    <source>
        <dbReference type="EMBL" id="GJM55185.1"/>
    </source>
</evidence>
<dbReference type="RefSeq" id="WP_135977600.1">
    <property type="nucleotide sequence ID" value="NZ_BQKC01000001.1"/>
</dbReference>
<dbReference type="AlphaFoldDB" id="A0AAV5B403"/>
<evidence type="ECO:0000256" key="4">
    <source>
        <dbReference type="HAMAP-Rule" id="MF_01401"/>
    </source>
</evidence>
<feature type="active site" evidence="4">
    <location>
        <position position="11"/>
    </location>
</feature>
<evidence type="ECO:0000256" key="2">
    <source>
        <dbReference type="ARBA" id="ARBA00047806"/>
    </source>
</evidence>
<keyword evidence="1 4" id="KW-0560">Oxidoreductase</keyword>
<evidence type="ECO:0000256" key="1">
    <source>
        <dbReference type="ARBA" id="ARBA00023002"/>
    </source>
</evidence>
<dbReference type="InterPro" id="IPR050162">
    <property type="entry name" value="MsrA_MetSO_reductase"/>
</dbReference>
<keyword evidence="7" id="KW-1185">Reference proteome</keyword>
<dbReference type="Gene3D" id="3.30.1060.10">
    <property type="entry name" value="Peptide methionine sulphoxide reductase MsrA"/>
    <property type="match status" value="1"/>
</dbReference>
<organism evidence="6 7">
    <name type="scientific">Granulimonas faecalis</name>
    <dbReference type="NCBI Taxonomy" id="2894155"/>
    <lineage>
        <taxon>Bacteria</taxon>
        <taxon>Bacillati</taxon>
        <taxon>Actinomycetota</taxon>
        <taxon>Coriobacteriia</taxon>
        <taxon>Coriobacteriales</taxon>
        <taxon>Kribbibacteriaceae</taxon>
        <taxon>Granulimonas</taxon>
    </lineage>
</organism>
<evidence type="ECO:0000259" key="5">
    <source>
        <dbReference type="Pfam" id="PF01625"/>
    </source>
</evidence>
<dbReference type="GO" id="GO:0034599">
    <property type="term" value="P:cellular response to oxidative stress"/>
    <property type="evidence" value="ECO:0007669"/>
    <property type="project" value="TreeGrafter"/>
</dbReference>
<protein>
    <recommendedName>
        <fullName evidence="4">Peptide methionine sulfoxide reductase MsrA</fullName>
        <shortName evidence="4">Protein-methionine-S-oxide reductase</shortName>
        <ecNumber evidence="4">1.8.4.11</ecNumber>
    </recommendedName>
    <alternativeName>
        <fullName evidence="4">Peptide-methionine (S)-S-oxide reductase</fullName>
        <shortName evidence="4">Peptide Met(O) reductase</shortName>
    </alternativeName>
</protein>
<dbReference type="InterPro" id="IPR036509">
    <property type="entry name" value="Met_Sox_Rdtase_MsrA_sf"/>
</dbReference>